<feature type="transmembrane region" description="Helical" evidence="14">
    <location>
        <begin position="53"/>
        <end position="70"/>
    </location>
</feature>
<dbReference type="WBParaSite" id="HCON_00100590-00001">
    <property type="protein sequence ID" value="HCON_00100590-00001"/>
    <property type="gene ID" value="HCON_00100590"/>
</dbReference>
<proteinExistence type="inferred from homology"/>
<dbReference type="PANTHER" id="PTHR11690:SF232">
    <property type="entry name" value="ACID-SENSING ION CHANNEL 1-LIKE"/>
    <property type="match status" value="1"/>
</dbReference>
<dbReference type="OrthoDB" id="5874059at2759"/>
<dbReference type="Proteomes" id="UP000025227">
    <property type="component" value="Unplaced"/>
</dbReference>
<evidence type="ECO:0000256" key="3">
    <source>
        <dbReference type="ARBA" id="ARBA00022448"/>
    </source>
</evidence>
<dbReference type="AlphaFoldDB" id="A0A912MJ50"/>
<evidence type="ECO:0000256" key="1">
    <source>
        <dbReference type="ARBA" id="ARBA00004141"/>
    </source>
</evidence>
<keyword evidence="10" id="KW-0325">Glycoprotein</keyword>
<dbReference type="GO" id="GO:0005886">
    <property type="term" value="C:plasma membrane"/>
    <property type="evidence" value="ECO:0007669"/>
    <property type="project" value="TreeGrafter"/>
</dbReference>
<organism evidence="15 16">
    <name type="scientific">Haemonchus contortus</name>
    <name type="common">Barber pole worm</name>
    <dbReference type="NCBI Taxonomy" id="6289"/>
    <lineage>
        <taxon>Eukaryota</taxon>
        <taxon>Metazoa</taxon>
        <taxon>Ecdysozoa</taxon>
        <taxon>Nematoda</taxon>
        <taxon>Chromadorea</taxon>
        <taxon>Rhabditida</taxon>
        <taxon>Rhabditina</taxon>
        <taxon>Rhabditomorpha</taxon>
        <taxon>Strongyloidea</taxon>
        <taxon>Trichostrongylidae</taxon>
        <taxon>Haemonchus</taxon>
    </lineage>
</organism>
<evidence type="ECO:0000256" key="6">
    <source>
        <dbReference type="ARBA" id="ARBA00022989"/>
    </source>
</evidence>
<keyword evidence="3 13" id="KW-0813">Transport</keyword>
<evidence type="ECO:0000256" key="13">
    <source>
        <dbReference type="RuleBase" id="RU000679"/>
    </source>
</evidence>
<evidence type="ECO:0000256" key="7">
    <source>
        <dbReference type="ARBA" id="ARBA00023053"/>
    </source>
</evidence>
<keyword evidence="9 14" id="KW-0472">Membrane</keyword>
<dbReference type="PANTHER" id="PTHR11690">
    <property type="entry name" value="AMILORIDE-SENSITIVE SODIUM CHANNEL-RELATED"/>
    <property type="match status" value="1"/>
</dbReference>
<dbReference type="Pfam" id="PF00858">
    <property type="entry name" value="ASC"/>
    <property type="match status" value="1"/>
</dbReference>
<feature type="transmembrane region" description="Helical" evidence="14">
    <location>
        <begin position="428"/>
        <end position="450"/>
    </location>
</feature>
<keyword evidence="7" id="KW-0915">Sodium</keyword>
<dbReference type="GO" id="GO:0015280">
    <property type="term" value="F:ligand-gated sodium channel activity"/>
    <property type="evidence" value="ECO:0007669"/>
    <property type="project" value="TreeGrafter"/>
</dbReference>
<keyword evidence="4 13" id="KW-0894">Sodium channel</keyword>
<keyword evidence="12 13" id="KW-0407">Ion channel</keyword>
<comment type="subcellular location">
    <subcellularLocation>
        <location evidence="1">Membrane</location>
        <topology evidence="1">Multi-pass membrane protein</topology>
    </subcellularLocation>
</comment>
<reference evidence="16" key="1">
    <citation type="submission" date="2022-10" db="UniProtKB">
        <authorList>
            <consortium name="WormBaseParasite"/>
        </authorList>
    </citation>
    <scope>IDENTIFICATION</scope>
    <source>
        <strain evidence="16">MHco3</strain>
    </source>
</reference>
<keyword evidence="11 13" id="KW-0739">Sodium transport</keyword>
<evidence type="ECO:0000313" key="15">
    <source>
        <dbReference type="Proteomes" id="UP000025227"/>
    </source>
</evidence>
<dbReference type="InterPro" id="IPR001873">
    <property type="entry name" value="ENaC"/>
</dbReference>
<keyword evidence="6 14" id="KW-1133">Transmembrane helix</keyword>
<dbReference type="Gene3D" id="1.10.287.770">
    <property type="entry name" value="YojJ-like"/>
    <property type="match status" value="1"/>
</dbReference>
<keyword evidence="15" id="KW-1185">Reference proteome</keyword>
<keyword evidence="8 13" id="KW-0406">Ion transport</keyword>
<evidence type="ECO:0000256" key="9">
    <source>
        <dbReference type="ARBA" id="ARBA00023136"/>
    </source>
</evidence>
<name>A0A912MJ50_HAECO</name>
<accession>A0A912MJ50</accession>
<evidence type="ECO:0000313" key="16">
    <source>
        <dbReference type="WBParaSite" id="HCON_00100590-00001"/>
    </source>
</evidence>
<evidence type="ECO:0000256" key="11">
    <source>
        <dbReference type="ARBA" id="ARBA00023201"/>
    </source>
</evidence>
<evidence type="ECO:0000256" key="8">
    <source>
        <dbReference type="ARBA" id="ARBA00023065"/>
    </source>
</evidence>
<evidence type="ECO:0000256" key="10">
    <source>
        <dbReference type="ARBA" id="ARBA00023180"/>
    </source>
</evidence>
<evidence type="ECO:0000256" key="4">
    <source>
        <dbReference type="ARBA" id="ARBA00022461"/>
    </source>
</evidence>
<keyword evidence="5 13" id="KW-0812">Transmembrane</keyword>
<comment type="similarity">
    <text evidence="2 13">Belongs to the amiloride-sensitive sodium channel (TC 1.A.6) family.</text>
</comment>
<evidence type="ECO:0000256" key="5">
    <source>
        <dbReference type="ARBA" id="ARBA00022692"/>
    </source>
</evidence>
<protein>
    <submittedName>
        <fullName evidence="16">Acid-sensing ion channel 5</fullName>
    </submittedName>
</protein>
<evidence type="ECO:0000256" key="12">
    <source>
        <dbReference type="ARBA" id="ARBA00023303"/>
    </source>
</evidence>
<evidence type="ECO:0000256" key="2">
    <source>
        <dbReference type="ARBA" id="ARBA00007193"/>
    </source>
</evidence>
<sequence length="469" mass="54313">SNGRIFLRTGPHTDTMANPADVAKFKCNCRYLWIREFHGVSALMMSNSLNEKIFWLFVIVICGASSIFFADSIMESFSENGFSTRITIIPVKQLKFPTLVFCPKYSDNVHLKPLLDDISARIANVTEEEFYDVMLYMIAGSGFDSVNVDKWSQERRLELDDLFTKWCGERTLLEMFDFVFNQNGYTCTEMFHSCFAASKALNCCEIFEPTYVMMRGRCHRLVDNYYQRDVDERDKMTMLFHRIHGNLLGNNTRPQLLTYISDSYPEIAVFPRIYLSLNDWNRMRLTQRKVSMFPGRSSCSTSPLNQGKSTCIVHNWINRRVVQPLNCTLPAFKTMLPYLANLPVCKPLTIIGNYRNIVSTDFDNYGCLPACERVENHWGIMNTIDTSKSHDYGFRLEASFENLQYEDYTEIRLTTIPRFISELGGQSGLFVGCSVMTYVQFLLGIVLFIYNRLRKCYRNHLVVPLSLQQ</sequence>
<evidence type="ECO:0000256" key="14">
    <source>
        <dbReference type="SAM" id="Phobius"/>
    </source>
</evidence>